<dbReference type="InParanoid" id="B4K6S4"/>
<dbReference type="OMA" id="WPPLHNM"/>
<protein>
    <submittedName>
        <fullName evidence="2">Uncharacterized protein, isoform A</fullName>
    </submittedName>
</protein>
<feature type="region of interest" description="Disordered" evidence="1">
    <location>
        <begin position="1"/>
        <end position="41"/>
    </location>
</feature>
<dbReference type="Proteomes" id="UP000009192">
    <property type="component" value="Unassembled WGS sequence"/>
</dbReference>
<dbReference type="AlphaFoldDB" id="B4K6S4"/>
<keyword evidence="3" id="KW-1185">Reference proteome</keyword>
<dbReference type="HOGENOM" id="CLU_106439_0_0_1"/>
<dbReference type="OrthoDB" id="7675754at2759"/>
<evidence type="ECO:0000256" key="1">
    <source>
        <dbReference type="SAM" id="MobiDB-lite"/>
    </source>
</evidence>
<dbReference type="eggNOG" id="ENOG502SDZC">
    <property type="taxonomic scope" value="Eukaryota"/>
</dbReference>
<dbReference type="InterPro" id="IPR032004">
    <property type="entry name" value="DUF4790"/>
</dbReference>
<gene>
    <name evidence="2" type="primary">Dmoj\GI23470</name>
    <name evidence="2" type="ORF">Dmoj_GI23470</name>
</gene>
<reference evidence="2 3" key="1">
    <citation type="journal article" date="2007" name="Nature">
        <title>Evolution of genes and genomes on the Drosophila phylogeny.</title>
        <authorList>
            <consortium name="Drosophila 12 Genomes Consortium"/>
            <person name="Clark A.G."/>
            <person name="Eisen M.B."/>
            <person name="Smith D.R."/>
            <person name="Bergman C.M."/>
            <person name="Oliver B."/>
            <person name="Markow T.A."/>
            <person name="Kaufman T.C."/>
            <person name="Kellis M."/>
            <person name="Gelbart W."/>
            <person name="Iyer V.N."/>
            <person name="Pollard D.A."/>
            <person name="Sackton T.B."/>
            <person name="Larracuente A.M."/>
            <person name="Singh N.D."/>
            <person name="Abad J.P."/>
            <person name="Abt D.N."/>
            <person name="Adryan B."/>
            <person name="Aguade M."/>
            <person name="Akashi H."/>
            <person name="Anderson W.W."/>
            <person name="Aquadro C.F."/>
            <person name="Ardell D.H."/>
            <person name="Arguello R."/>
            <person name="Artieri C.G."/>
            <person name="Barbash D.A."/>
            <person name="Barker D."/>
            <person name="Barsanti P."/>
            <person name="Batterham P."/>
            <person name="Batzoglou S."/>
            <person name="Begun D."/>
            <person name="Bhutkar A."/>
            <person name="Blanco E."/>
            <person name="Bosak S.A."/>
            <person name="Bradley R.K."/>
            <person name="Brand A.D."/>
            <person name="Brent M.R."/>
            <person name="Brooks A.N."/>
            <person name="Brown R.H."/>
            <person name="Butlin R.K."/>
            <person name="Caggese C."/>
            <person name="Calvi B.R."/>
            <person name="Bernardo de Carvalho A."/>
            <person name="Caspi A."/>
            <person name="Castrezana S."/>
            <person name="Celniker S.E."/>
            <person name="Chang J.L."/>
            <person name="Chapple C."/>
            <person name="Chatterji S."/>
            <person name="Chinwalla A."/>
            <person name="Civetta A."/>
            <person name="Clifton S.W."/>
            <person name="Comeron J.M."/>
            <person name="Costello J.C."/>
            <person name="Coyne J.A."/>
            <person name="Daub J."/>
            <person name="David R.G."/>
            <person name="Delcher A.L."/>
            <person name="Delehaunty K."/>
            <person name="Do C.B."/>
            <person name="Ebling H."/>
            <person name="Edwards K."/>
            <person name="Eickbush T."/>
            <person name="Evans J.D."/>
            <person name="Filipski A."/>
            <person name="Findeiss S."/>
            <person name="Freyhult E."/>
            <person name="Fulton L."/>
            <person name="Fulton R."/>
            <person name="Garcia A.C."/>
            <person name="Gardiner A."/>
            <person name="Garfield D.A."/>
            <person name="Garvin B.E."/>
            <person name="Gibson G."/>
            <person name="Gilbert D."/>
            <person name="Gnerre S."/>
            <person name="Godfrey J."/>
            <person name="Good R."/>
            <person name="Gotea V."/>
            <person name="Gravely B."/>
            <person name="Greenberg A.J."/>
            <person name="Griffiths-Jones S."/>
            <person name="Gross S."/>
            <person name="Guigo R."/>
            <person name="Gustafson E.A."/>
            <person name="Haerty W."/>
            <person name="Hahn M.W."/>
            <person name="Halligan D.L."/>
            <person name="Halpern A.L."/>
            <person name="Halter G.M."/>
            <person name="Han M.V."/>
            <person name="Heger A."/>
            <person name="Hillier L."/>
            <person name="Hinrichs A.S."/>
            <person name="Holmes I."/>
            <person name="Hoskins R.A."/>
            <person name="Hubisz M.J."/>
            <person name="Hultmark D."/>
            <person name="Huntley M.A."/>
            <person name="Jaffe D.B."/>
            <person name="Jagadeeshan S."/>
            <person name="Jeck W.R."/>
            <person name="Johnson J."/>
            <person name="Jones C.D."/>
            <person name="Jordan W.C."/>
            <person name="Karpen G.H."/>
            <person name="Kataoka E."/>
            <person name="Keightley P.D."/>
            <person name="Kheradpour P."/>
            <person name="Kirkness E.F."/>
            <person name="Koerich L.B."/>
            <person name="Kristiansen K."/>
            <person name="Kudrna D."/>
            <person name="Kulathinal R.J."/>
            <person name="Kumar S."/>
            <person name="Kwok R."/>
            <person name="Lander E."/>
            <person name="Langley C.H."/>
            <person name="Lapoint R."/>
            <person name="Lazzaro B.P."/>
            <person name="Lee S.J."/>
            <person name="Levesque L."/>
            <person name="Li R."/>
            <person name="Lin C.F."/>
            <person name="Lin M.F."/>
            <person name="Lindblad-Toh K."/>
            <person name="Llopart A."/>
            <person name="Long M."/>
            <person name="Low L."/>
            <person name="Lozovsky E."/>
            <person name="Lu J."/>
            <person name="Luo M."/>
            <person name="Machado C.A."/>
            <person name="Makalowski W."/>
            <person name="Marzo M."/>
            <person name="Matsuda M."/>
            <person name="Matzkin L."/>
            <person name="McAllister B."/>
            <person name="McBride C.S."/>
            <person name="McKernan B."/>
            <person name="McKernan K."/>
            <person name="Mendez-Lago M."/>
            <person name="Minx P."/>
            <person name="Mollenhauer M.U."/>
            <person name="Montooth K."/>
            <person name="Mount S.M."/>
            <person name="Mu X."/>
            <person name="Myers E."/>
            <person name="Negre B."/>
            <person name="Newfeld S."/>
            <person name="Nielsen R."/>
            <person name="Noor M.A."/>
            <person name="O'Grady P."/>
            <person name="Pachter L."/>
            <person name="Papaceit M."/>
            <person name="Parisi M.J."/>
            <person name="Parisi M."/>
            <person name="Parts L."/>
            <person name="Pedersen J.S."/>
            <person name="Pesole G."/>
            <person name="Phillippy A.M."/>
            <person name="Ponting C.P."/>
            <person name="Pop M."/>
            <person name="Porcelli D."/>
            <person name="Powell J.R."/>
            <person name="Prohaska S."/>
            <person name="Pruitt K."/>
            <person name="Puig M."/>
            <person name="Quesneville H."/>
            <person name="Ram K.R."/>
            <person name="Rand D."/>
            <person name="Rasmussen M.D."/>
            <person name="Reed L.K."/>
            <person name="Reenan R."/>
            <person name="Reily A."/>
            <person name="Remington K.A."/>
            <person name="Rieger T.T."/>
            <person name="Ritchie M.G."/>
            <person name="Robin C."/>
            <person name="Rogers Y.H."/>
            <person name="Rohde C."/>
            <person name="Rozas J."/>
            <person name="Rubenfield M.J."/>
            <person name="Ruiz A."/>
            <person name="Russo S."/>
            <person name="Salzberg S.L."/>
            <person name="Sanchez-Gracia A."/>
            <person name="Saranga D.J."/>
            <person name="Sato H."/>
            <person name="Schaeffer S.W."/>
            <person name="Schatz M.C."/>
            <person name="Schlenke T."/>
            <person name="Schwartz R."/>
            <person name="Segarra C."/>
            <person name="Singh R.S."/>
            <person name="Sirot L."/>
            <person name="Sirota M."/>
            <person name="Sisneros N.B."/>
            <person name="Smith C.D."/>
            <person name="Smith T.F."/>
            <person name="Spieth J."/>
            <person name="Stage D.E."/>
            <person name="Stark A."/>
            <person name="Stephan W."/>
            <person name="Strausberg R.L."/>
            <person name="Strempel S."/>
            <person name="Sturgill D."/>
            <person name="Sutton G."/>
            <person name="Sutton G.G."/>
            <person name="Tao W."/>
            <person name="Teichmann S."/>
            <person name="Tobari Y.N."/>
            <person name="Tomimura Y."/>
            <person name="Tsolas J.M."/>
            <person name="Valente V.L."/>
            <person name="Venter E."/>
            <person name="Venter J.C."/>
            <person name="Vicario S."/>
            <person name="Vieira F.G."/>
            <person name="Vilella A.J."/>
            <person name="Villasante A."/>
            <person name="Walenz B."/>
            <person name="Wang J."/>
            <person name="Wasserman M."/>
            <person name="Watts T."/>
            <person name="Wilson D."/>
            <person name="Wilson R.K."/>
            <person name="Wing R.A."/>
            <person name="Wolfner M.F."/>
            <person name="Wong A."/>
            <person name="Wong G.K."/>
            <person name="Wu C.I."/>
            <person name="Wu G."/>
            <person name="Yamamoto D."/>
            <person name="Yang H.P."/>
            <person name="Yang S.P."/>
            <person name="Yorke J.A."/>
            <person name="Yoshida K."/>
            <person name="Zdobnov E."/>
            <person name="Zhang P."/>
            <person name="Zhang Y."/>
            <person name="Zimin A.V."/>
            <person name="Baldwin J."/>
            <person name="Abdouelleil A."/>
            <person name="Abdulkadir J."/>
            <person name="Abebe A."/>
            <person name="Abera B."/>
            <person name="Abreu J."/>
            <person name="Acer S.C."/>
            <person name="Aftuck L."/>
            <person name="Alexander A."/>
            <person name="An P."/>
            <person name="Anderson E."/>
            <person name="Anderson S."/>
            <person name="Arachi H."/>
            <person name="Azer M."/>
            <person name="Bachantsang P."/>
            <person name="Barry A."/>
            <person name="Bayul T."/>
            <person name="Berlin A."/>
            <person name="Bessette D."/>
            <person name="Bloom T."/>
            <person name="Blye J."/>
            <person name="Boguslavskiy L."/>
            <person name="Bonnet C."/>
            <person name="Boukhgalter B."/>
            <person name="Bourzgui I."/>
            <person name="Brown A."/>
            <person name="Cahill P."/>
            <person name="Channer S."/>
            <person name="Cheshatsang Y."/>
            <person name="Chuda L."/>
            <person name="Citroen M."/>
            <person name="Collymore A."/>
            <person name="Cooke P."/>
            <person name="Costello M."/>
            <person name="D'Aco K."/>
            <person name="Daza R."/>
            <person name="De Haan G."/>
            <person name="DeGray S."/>
            <person name="DeMaso C."/>
            <person name="Dhargay N."/>
            <person name="Dooley K."/>
            <person name="Dooley E."/>
            <person name="Doricent M."/>
            <person name="Dorje P."/>
            <person name="Dorjee K."/>
            <person name="Dupes A."/>
            <person name="Elong R."/>
            <person name="Falk J."/>
            <person name="Farina A."/>
            <person name="Faro S."/>
            <person name="Ferguson D."/>
            <person name="Fisher S."/>
            <person name="Foley C.D."/>
            <person name="Franke A."/>
            <person name="Friedrich D."/>
            <person name="Gadbois L."/>
            <person name="Gearin G."/>
            <person name="Gearin C.R."/>
            <person name="Giannoukos G."/>
            <person name="Goode T."/>
            <person name="Graham J."/>
            <person name="Grandbois E."/>
            <person name="Grewal S."/>
            <person name="Gyaltsen K."/>
            <person name="Hafez N."/>
            <person name="Hagos B."/>
            <person name="Hall J."/>
            <person name="Henson C."/>
            <person name="Hollinger A."/>
            <person name="Honan T."/>
            <person name="Huard M.D."/>
            <person name="Hughes L."/>
            <person name="Hurhula B."/>
            <person name="Husby M.E."/>
            <person name="Kamat A."/>
            <person name="Kanga B."/>
            <person name="Kashin S."/>
            <person name="Khazanovich D."/>
            <person name="Kisner P."/>
            <person name="Lance K."/>
            <person name="Lara M."/>
            <person name="Lee W."/>
            <person name="Lennon N."/>
            <person name="Letendre F."/>
            <person name="LeVine R."/>
            <person name="Lipovsky A."/>
            <person name="Liu X."/>
            <person name="Liu J."/>
            <person name="Liu S."/>
            <person name="Lokyitsang T."/>
            <person name="Lokyitsang Y."/>
            <person name="Lubonja R."/>
            <person name="Lui A."/>
            <person name="MacDonald P."/>
            <person name="Magnisalis V."/>
            <person name="Maru K."/>
            <person name="Matthews C."/>
            <person name="McCusker W."/>
            <person name="McDonough S."/>
            <person name="Mehta T."/>
            <person name="Meldrim J."/>
            <person name="Meneus L."/>
            <person name="Mihai O."/>
            <person name="Mihalev A."/>
            <person name="Mihova T."/>
            <person name="Mittelman R."/>
            <person name="Mlenga V."/>
            <person name="Montmayeur A."/>
            <person name="Mulrain L."/>
            <person name="Navidi A."/>
            <person name="Naylor J."/>
            <person name="Negash T."/>
            <person name="Nguyen T."/>
            <person name="Nguyen N."/>
            <person name="Nicol R."/>
            <person name="Norbu C."/>
            <person name="Norbu N."/>
            <person name="Novod N."/>
            <person name="O'Neill B."/>
            <person name="Osman S."/>
            <person name="Markiewicz E."/>
            <person name="Oyono O.L."/>
            <person name="Patti C."/>
            <person name="Phunkhang P."/>
            <person name="Pierre F."/>
            <person name="Priest M."/>
            <person name="Raghuraman S."/>
            <person name="Rege F."/>
            <person name="Reyes R."/>
            <person name="Rise C."/>
            <person name="Rogov P."/>
            <person name="Ross K."/>
            <person name="Ryan E."/>
            <person name="Settipalli S."/>
            <person name="Shea T."/>
            <person name="Sherpa N."/>
            <person name="Shi L."/>
            <person name="Shih D."/>
            <person name="Sparrow T."/>
            <person name="Spaulding J."/>
            <person name="Stalker J."/>
            <person name="Stange-Thomann N."/>
            <person name="Stavropoulos S."/>
            <person name="Stone C."/>
            <person name="Strader C."/>
            <person name="Tesfaye S."/>
            <person name="Thomson T."/>
            <person name="Thoulutsang Y."/>
            <person name="Thoulutsang D."/>
            <person name="Topham K."/>
            <person name="Topping I."/>
            <person name="Tsamla T."/>
            <person name="Vassiliev H."/>
            <person name="Vo A."/>
            <person name="Wangchuk T."/>
            <person name="Wangdi T."/>
            <person name="Weiand M."/>
            <person name="Wilkinson J."/>
            <person name="Wilson A."/>
            <person name="Yadav S."/>
            <person name="Young G."/>
            <person name="Yu Q."/>
            <person name="Zembek L."/>
            <person name="Zhong D."/>
            <person name="Zimmer A."/>
            <person name="Zwirko Z."/>
            <person name="Jaffe D.B."/>
            <person name="Alvarez P."/>
            <person name="Brockman W."/>
            <person name="Butler J."/>
            <person name="Chin C."/>
            <person name="Gnerre S."/>
            <person name="Grabherr M."/>
            <person name="Kleber M."/>
            <person name="Mauceli E."/>
            <person name="MacCallum I."/>
        </authorList>
    </citation>
    <scope>NUCLEOTIDE SEQUENCE [LARGE SCALE GENOMIC DNA]</scope>
    <source>
        <strain evidence="3">Tucson 15081-1352.22</strain>
    </source>
</reference>
<evidence type="ECO:0000313" key="3">
    <source>
        <dbReference type="Proteomes" id="UP000009192"/>
    </source>
</evidence>
<sequence>MESEDRSKEVTESKSKDTLDDKSKEGTDEKRRETTDEKNRAVSEVNSMLLLGTASSRAKSMSKLYTGNSPLALRRTTTMQVPNVDVNKSLHRFKRRNPNDPPRPKVEMDMILYDEKYKPNDTPDLYDREPSFRKFKIPYPMICAKRYQDSIRAYEAQLEHEIKQNIDFQRTASDACYFMRCVAYTTFWPPLHNMTEVKRTSKSFFQLTEKEKWRLNNIMNTDIIYKR</sequence>
<dbReference type="Pfam" id="PF16037">
    <property type="entry name" value="DUF4790"/>
    <property type="match status" value="1"/>
</dbReference>
<proteinExistence type="predicted"/>
<evidence type="ECO:0000313" key="2">
    <source>
        <dbReference type="EMBL" id="EDW14190.1"/>
    </source>
</evidence>
<dbReference type="EMBL" id="CH933806">
    <property type="protein sequence ID" value="EDW14190.1"/>
    <property type="molecule type" value="Genomic_DNA"/>
</dbReference>
<dbReference type="KEGG" id="dmo:Dmoj_GI23470"/>
<name>B4K6S4_DROMO</name>
<accession>B4K6S4</accession>
<organism evidence="2 3">
    <name type="scientific">Drosophila mojavensis</name>
    <name type="common">Fruit fly</name>
    <dbReference type="NCBI Taxonomy" id="7230"/>
    <lineage>
        <taxon>Eukaryota</taxon>
        <taxon>Metazoa</taxon>
        <taxon>Ecdysozoa</taxon>
        <taxon>Arthropoda</taxon>
        <taxon>Hexapoda</taxon>
        <taxon>Insecta</taxon>
        <taxon>Pterygota</taxon>
        <taxon>Neoptera</taxon>
        <taxon>Endopterygota</taxon>
        <taxon>Diptera</taxon>
        <taxon>Brachycera</taxon>
        <taxon>Muscomorpha</taxon>
        <taxon>Ephydroidea</taxon>
        <taxon>Drosophilidae</taxon>
        <taxon>Drosophila</taxon>
    </lineage>
</organism>
<dbReference type="PhylomeDB" id="B4K6S4"/>